<reference evidence="10 11" key="1">
    <citation type="journal article" date="2015" name="Genome Announc.">
        <title>Expanding the biotechnology potential of lactobacilli through comparative genomics of 213 strains and associated genera.</title>
        <authorList>
            <person name="Sun Z."/>
            <person name="Harris H.M."/>
            <person name="McCann A."/>
            <person name="Guo C."/>
            <person name="Argimon S."/>
            <person name="Zhang W."/>
            <person name="Yang X."/>
            <person name="Jeffery I.B."/>
            <person name="Cooney J.C."/>
            <person name="Kagawa T.F."/>
            <person name="Liu W."/>
            <person name="Song Y."/>
            <person name="Salvetti E."/>
            <person name="Wrobel A."/>
            <person name="Rasinkangas P."/>
            <person name="Parkhill J."/>
            <person name="Rea M.C."/>
            <person name="O'Sullivan O."/>
            <person name="Ritari J."/>
            <person name="Douillard F.P."/>
            <person name="Paul Ross R."/>
            <person name="Yang R."/>
            <person name="Briner A.E."/>
            <person name="Felis G.E."/>
            <person name="de Vos W.M."/>
            <person name="Barrangou R."/>
            <person name="Klaenhammer T.R."/>
            <person name="Caufield P.W."/>
            <person name="Cui Y."/>
            <person name="Zhang H."/>
            <person name="O'Toole P.W."/>
        </authorList>
    </citation>
    <scope>NUCLEOTIDE SEQUENCE [LARGE SCALE GENOMIC DNA]</scope>
    <source>
        <strain evidence="10 11">DSM 4864</strain>
    </source>
</reference>
<evidence type="ECO:0000256" key="6">
    <source>
        <dbReference type="ARBA" id="ARBA00022777"/>
    </source>
</evidence>
<sequence>MMIQHFRKKFILISTSALLVVIITIIGSISAVTYFQARQEVNSVLSILSDNQGRMPARQVPSQSNFFPQQRFTRESLSQYRYFSATIPHNGDPIQVDNQHILSVSVATIRQLAQRVERRNNDHGQVLYNSNVYAYQVRRMGKRTLVVFLDESLMMSRAREIINLGVLLGVVSLVLYTIILVLFSRRAIRPIIEAEQRQKEFITNAGHELKTPLTVISANTEMQELTNGETELTTSTKEQVSRMTKLINYLVSLARLQEQPQMNIVLVDASAVVDRAVAGFKNVAANAGHRFEATVAPAITVMADENYLYELVSILIDNANKYCDPDGTVSVQLAAVKKNAVLTVTNSYAKGAQVDTKRFFERFYRENKARTLSKNAGYGIGLSMAQTIVHNFNGRISAKYADGRISLVVSLRQVTK</sequence>
<dbReference type="InterPro" id="IPR005467">
    <property type="entry name" value="His_kinase_dom"/>
</dbReference>
<keyword evidence="7" id="KW-0902">Two-component regulatory system</keyword>
<evidence type="ECO:0000256" key="7">
    <source>
        <dbReference type="ARBA" id="ARBA00023012"/>
    </source>
</evidence>
<proteinExistence type="predicted"/>
<feature type="domain" description="Histidine kinase" evidence="9">
    <location>
        <begin position="204"/>
        <end position="415"/>
    </location>
</feature>
<dbReference type="Proteomes" id="UP000050973">
    <property type="component" value="Unassembled WGS sequence"/>
</dbReference>
<evidence type="ECO:0000256" key="5">
    <source>
        <dbReference type="ARBA" id="ARBA00022679"/>
    </source>
</evidence>
<dbReference type="PROSITE" id="PS50109">
    <property type="entry name" value="HIS_KIN"/>
    <property type="match status" value="1"/>
</dbReference>
<dbReference type="Gene3D" id="3.30.565.10">
    <property type="entry name" value="Histidine kinase-like ATPase, C-terminal domain"/>
    <property type="match status" value="1"/>
</dbReference>
<name>A0A0R1WDF1_9LACO</name>
<dbReference type="GO" id="GO:0016036">
    <property type="term" value="P:cellular response to phosphate starvation"/>
    <property type="evidence" value="ECO:0007669"/>
    <property type="project" value="TreeGrafter"/>
</dbReference>
<organism evidence="10 11">
    <name type="scientific">Limosilactobacillus oris DSM 4864</name>
    <dbReference type="NCBI Taxonomy" id="1423779"/>
    <lineage>
        <taxon>Bacteria</taxon>
        <taxon>Bacillati</taxon>
        <taxon>Bacillota</taxon>
        <taxon>Bacilli</taxon>
        <taxon>Lactobacillales</taxon>
        <taxon>Lactobacillaceae</taxon>
        <taxon>Limosilactobacillus</taxon>
    </lineage>
</organism>
<keyword evidence="8" id="KW-0472">Membrane</keyword>
<dbReference type="SUPFAM" id="SSF55874">
    <property type="entry name" value="ATPase domain of HSP90 chaperone/DNA topoisomerase II/histidine kinase"/>
    <property type="match status" value="1"/>
</dbReference>
<dbReference type="SUPFAM" id="SSF47384">
    <property type="entry name" value="Homodimeric domain of signal transducing histidine kinase"/>
    <property type="match status" value="1"/>
</dbReference>
<evidence type="ECO:0000259" key="9">
    <source>
        <dbReference type="PROSITE" id="PS50109"/>
    </source>
</evidence>
<keyword evidence="8" id="KW-1133">Transmembrane helix</keyword>
<dbReference type="InterPro" id="IPR003661">
    <property type="entry name" value="HisK_dim/P_dom"/>
</dbReference>
<keyword evidence="5" id="KW-0808">Transferase</keyword>
<dbReference type="AlphaFoldDB" id="A0A0R1WDF1"/>
<accession>A0A0R1WDF1</accession>
<dbReference type="CDD" id="cd00082">
    <property type="entry name" value="HisKA"/>
    <property type="match status" value="1"/>
</dbReference>
<comment type="catalytic activity">
    <reaction evidence="1">
        <text>ATP + protein L-histidine = ADP + protein N-phospho-L-histidine.</text>
        <dbReference type="EC" id="2.7.13.3"/>
    </reaction>
</comment>
<dbReference type="CDD" id="cd00075">
    <property type="entry name" value="HATPase"/>
    <property type="match status" value="1"/>
</dbReference>
<dbReference type="InterPro" id="IPR003594">
    <property type="entry name" value="HATPase_dom"/>
</dbReference>
<keyword evidence="4" id="KW-0597">Phosphoprotein</keyword>
<gene>
    <name evidence="10" type="ORF">FC49_GL001657</name>
</gene>
<comment type="subcellular location">
    <subcellularLocation>
        <location evidence="2">Membrane</location>
    </subcellularLocation>
</comment>
<dbReference type="PANTHER" id="PTHR45453">
    <property type="entry name" value="PHOSPHATE REGULON SENSOR PROTEIN PHOR"/>
    <property type="match status" value="1"/>
</dbReference>
<dbReference type="Gene3D" id="1.10.287.130">
    <property type="match status" value="1"/>
</dbReference>
<evidence type="ECO:0000313" key="11">
    <source>
        <dbReference type="Proteomes" id="UP000050973"/>
    </source>
</evidence>
<dbReference type="PATRIC" id="fig|1423779.3.peg.1717"/>
<dbReference type="EMBL" id="AZGE01000006">
    <property type="protein sequence ID" value="KRM15976.1"/>
    <property type="molecule type" value="Genomic_DNA"/>
</dbReference>
<evidence type="ECO:0000256" key="3">
    <source>
        <dbReference type="ARBA" id="ARBA00012438"/>
    </source>
</evidence>
<evidence type="ECO:0000256" key="2">
    <source>
        <dbReference type="ARBA" id="ARBA00004370"/>
    </source>
</evidence>
<dbReference type="InterPro" id="IPR050351">
    <property type="entry name" value="BphY/WalK/GraS-like"/>
</dbReference>
<dbReference type="SMART" id="SM00388">
    <property type="entry name" value="HisKA"/>
    <property type="match status" value="1"/>
</dbReference>
<evidence type="ECO:0000256" key="1">
    <source>
        <dbReference type="ARBA" id="ARBA00000085"/>
    </source>
</evidence>
<dbReference type="Pfam" id="PF02518">
    <property type="entry name" value="HATPase_c"/>
    <property type="match status" value="1"/>
</dbReference>
<dbReference type="SMART" id="SM00387">
    <property type="entry name" value="HATPase_c"/>
    <property type="match status" value="1"/>
</dbReference>
<evidence type="ECO:0000313" key="10">
    <source>
        <dbReference type="EMBL" id="KRM15976.1"/>
    </source>
</evidence>
<dbReference type="InterPro" id="IPR036890">
    <property type="entry name" value="HATPase_C_sf"/>
</dbReference>
<dbReference type="EC" id="2.7.13.3" evidence="3"/>
<dbReference type="GO" id="GO:0005886">
    <property type="term" value="C:plasma membrane"/>
    <property type="evidence" value="ECO:0007669"/>
    <property type="project" value="TreeGrafter"/>
</dbReference>
<dbReference type="InterPro" id="IPR036097">
    <property type="entry name" value="HisK_dim/P_sf"/>
</dbReference>
<dbReference type="GO" id="GO:0004721">
    <property type="term" value="F:phosphoprotein phosphatase activity"/>
    <property type="evidence" value="ECO:0007669"/>
    <property type="project" value="TreeGrafter"/>
</dbReference>
<keyword evidence="6 10" id="KW-0418">Kinase</keyword>
<evidence type="ECO:0000256" key="4">
    <source>
        <dbReference type="ARBA" id="ARBA00022553"/>
    </source>
</evidence>
<dbReference type="PANTHER" id="PTHR45453:SF1">
    <property type="entry name" value="PHOSPHATE REGULON SENSOR PROTEIN PHOR"/>
    <property type="match status" value="1"/>
</dbReference>
<dbReference type="Pfam" id="PF00512">
    <property type="entry name" value="HisKA"/>
    <property type="match status" value="1"/>
</dbReference>
<feature type="transmembrane region" description="Helical" evidence="8">
    <location>
        <begin position="161"/>
        <end position="183"/>
    </location>
</feature>
<protein>
    <recommendedName>
        <fullName evidence="3">histidine kinase</fullName>
        <ecNumber evidence="3">2.7.13.3</ecNumber>
    </recommendedName>
</protein>
<comment type="caution">
    <text evidence="10">The sequence shown here is derived from an EMBL/GenBank/DDBJ whole genome shotgun (WGS) entry which is preliminary data.</text>
</comment>
<keyword evidence="8" id="KW-0812">Transmembrane</keyword>
<dbReference type="GO" id="GO:0000155">
    <property type="term" value="F:phosphorelay sensor kinase activity"/>
    <property type="evidence" value="ECO:0007669"/>
    <property type="project" value="InterPro"/>
</dbReference>
<evidence type="ECO:0000256" key="8">
    <source>
        <dbReference type="SAM" id="Phobius"/>
    </source>
</evidence>